<protein>
    <submittedName>
        <fullName evidence="1">Uncharacterized protein</fullName>
    </submittedName>
</protein>
<dbReference type="AlphaFoldDB" id="A0A2W4YI09"/>
<evidence type="ECO:0000313" key="2">
    <source>
        <dbReference type="Proteomes" id="UP000249794"/>
    </source>
</evidence>
<accession>A0A2W4YI09</accession>
<organism evidence="1 2">
    <name type="scientific">Phormidesmis priestleyi</name>
    <dbReference type="NCBI Taxonomy" id="268141"/>
    <lineage>
        <taxon>Bacteria</taxon>
        <taxon>Bacillati</taxon>
        <taxon>Cyanobacteriota</taxon>
        <taxon>Cyanophyceae</taxon>
        <taxon>Leptolyngbyales</taxon>
        <taxon>Leptolyngbyaceae</taxon>
        <taxon>Phormidesmis</taxon>
    </lineage>
</organism>
<proteinExistence type="predicted"/>
<comment type="caution">
    <text evidence="1">The sequence shown here is derived from an EMBL/GenBank/DDBJ whole genome shotgun (WGS) entry which is preliminary data.</text>
</comment>
<reference evidence="1 2" key="2">
    <citation type="submission" date="2018-06" db="EMBL/GenBank/DDBJ databases">
        <title>Metagenomic assembly of (sub)arctic Cyanobacteria and their associated microbiome from non-axenic cultures.</title>
        <authorList>
            <person name="Baurain D."/>
        </authorList>
    </citation>
    <scope>NUCLEOTIDE SEQUENCE [LARGE SCALE GENOMIC DNA]</scope>
    <source>
        <strain evidence="1">ULC027bin1</strain>
    </source>
</reference>
<evidence type="ECO:0000313" key="1">
    <source>
        <dbReference type="EMBL" id="PZO46831.1"/>
    </source>
</evidence>
<sequence>MSFLFRSARRQWGHTCVIGLSCGAALFSPLWGTNAIAQSVLPACPPPVNGEYLLLVRGETESDRAQIAAALPAENPVLVCTYLNEPLVRAGGFTSLETANAWATYMTTEAGFESFVSKPSDTQTAIATTNNPAAPVAATTSARSSASGAISYQPRRLSDGYAVLVDYGDRPDVATAVGQVVTPVGLAVYQQRAYLLADYTADAAGAATTLQKLSDAQLAPILVDAQQVVRISTEVAR</sequence>
<dbReference type="Proteomes" id="UP000249794">
    <property type="component" value="Unassembled WGS sequence"/>
</dbReference>
<reference evidence="2" key="1">
    <citation type="submission" date="2018-04" db="EMBL/GenBank/DDBJ databases">
        <authorList>
            <person name="Cornet L."/>
        </authorList>
    </citation>
    <scope>NUCLEOTIDE SEQUENCE [LARGE SCALE GENOMIC DNA]</scope>
</reference>
<dbReference type="PROSITE" id="PS51257">
    <property type="entry name" value="PROKAR_LIPOPROTEIN"/>
    <property type="match status" value="1"/>
</dbReference>
<dbReference type="EMBL" id="QBMP01000295">
    <property type="protein sequence ID" value="PZO46831.1"/>
    <property type="molecule type" value="Genomic_DNA"/>
</dbReference>
<name>A0A2W4YI09_9CYAN</name>
<gene>
    <name evidence="1" type="ORF">DCF15_19830</name>
</gene>